<dbReference type="Proteomes" id="UP000886885">
    <property type="component" value="Chromosome 4D"/>
</dbReference>
<dbReference type="EMBL" id="JAAWWB010000008">
    <property type="protein sequence ID" value="KAG6777196.1"/>
    <property type="molecule type" value="Genomic_DNA"/>
</dbReference>
<sequence>MILGIIWITIKIQDGYMHNLDLCEATENAREEEFTAPPCSKICCLLSNQVFDYFYPQKAEGHGLIPQETLAEQLRFKASNVKIQGHLDKLGREKTVKPKLEKKGAPKKRSLDELWFHLLQNNNGFGMHNQSCSNKEWCSYKVLKFHRHFVRVSKSANELICCQTKHNMLSKHTEQHTCMTGSIQKLHDVKI</sequence>
<protein>
    <submittedName>
        <fullName evidence="1">Uncharacterized protein</fullName>
    </submittedName>
</protein>
<proteinExistence type="predicted"/>
<dbReference type="AlphaFoldDB" id="A0A8X7ZWR7"/>
<comment type="caution">
    <text evidence="1">The sequence shown here is derived from an EMBL/GenBank/DDBJ whole genome shotgun (WGS) entry which is preliminary data.</text>
</comment>
<name>A0A8X7ZWR7_POPTO</name>
<gene>
    <name evidence="1" type="ORF">POTOM_017012</name>
</gene>
<keyword evidence="2" id="KW-1185">Reference proteome</keyword>
<accession>A0A8X7ZWR7</accession>
<evidence type="ECO:0000313" key="1">
    <source>
        <dbReference type="EMBL" id="KAG6777196.1"/>
    </source>
</evidence>
<dbReference type="OrthoDB" id="857893at2759"/>
<organism evidence="1 2">
    <name type="scientific">Populus tomentosa</name>
    <name type="common">Chinese white poplar</name>
    <dbReference type="NCBI Taxonomy" id="118781"/>
    <lineage>
        <taxon>Eukaryota</taxon>
        <taxon>Viridiplantae</taxon>
        <taxon>Streptophyta</taxon>
        <taxon>Embryophyta</taxon>
        <taxon>Tracheophyta</taxon>
        <taxon>Spermatophyta</taxon>
        <taxon>Magnoliopsida</taxon>
        <taxon>eudicotyledons</taxon>
        <taxon>Gunneridae</taxon>
        <taxon>Pentapetalae</taxon>
        <taxon>rosids</taxon>
        <taxon>fabids</taxon>
        <taxon>Malpighiales</taxon>
        <taxon>Salicaceae</taxon>
        <taxon>Saliceae</taxon>
        <taxon>Populus</taxon>
    </lineage>
</organism>
<evidence type="ECO:0000313" key="2">
    <source>
        <dbReference type="Proteomes" id="UP000886885"/>
    </source>
</evidence>
<reference evidence="1" key="1">
    <citation type="journal article" date="2020" name="bioRxiv">
        <title>Hybrid origin of Populus tomentosa Carr. identified through genome sequencing and phylogenomic analysis.</title>
        <authorList>
            <person name="An X."/>
            <person name="Gao K."/>
            <person name="Chen Z."/>
            <person name="Li J."/>
            <person name="Yang X."/>
            <person name="Yang X."/>
            <person name="Zhou J."/>
            <person name="Guo T."/>
            <person name="Zhao T."/>
            <person name="Huang S."/>
            <person name="Miao D."/>
            <person name="Khan W.U."/>
            <person name="Rao P."/>
            <person name="Ye M."/>
            <person name="Lei B."/>
            <person name="Liao W."/>
            <person name="Wang J."/>
            <person name="Ji L."/>
            <person name="Li Y."/>
            <person name="Guo B."/>
            <person name="Mustafa N.S."/>
            <person name="Li S."/>
            <person name="Yun Q."/>
            <person name="Keller S.R."/>
            <person name="Mao J."/>
            <person name="Zhang R."/>
            <person name="Strauss S.H."/>
        </authorList>
    </citation>
    <scope>NUCLEOTIDE SEQUENCE</scope>
    <source>
        <strain evidence="1">GM15</strain>
        <tissue evidence="1">Leaf</tissue>
    </source>
</reference>